<keyword evidence="3" id="KW-1185">Reference proteome</keyword>
<dbReference type="CDD" id="cd07762">
    <property type="entry name" value="CYTH-like_Pase_1"/>
    <property type="match status" value="1"/>
</dbReference>
<dbReference type="PIRSF" id="PIRSF012526">
    <property type="entry name" value="CYTH_UCP012526"/>
    <property type="match status" value="1"/>
</dbReference>
<dbReference type="InterPro" id="IPR009195">
    <property type="entry name" value="Uncharacterised_YjbK"/>
</dbReference>
<reference evidence="2 3" key="1">
    <citation type="submission" date="2022-04" db="EMBL/GenBank/DDBJ databases">
        <title>Halobacillus sp. isolated from saltern.</title>
        <authorList>
            <person name="Won M."/>
            <person name="Lee C.-M."/>
            <person name="Woen H.-Y."/>
            <person name="Kwon S.-W."/>
        </authorList>
    </citation>
    <scope>NUCLEOTIDE SEQUENCE [LARGE SCALE GENOMIC DNA]</scope>
    <source>
        <strain evidence="2 3">SSTM10-2</strain>
    </source>
</reference>
<dbReference type="Gene3D" id="2.40.320.10">
    <property type="entry name" value="Hypothetical Protein Pfu-838710-001"/>
    <property type="match status" value="1"/>
</dbReference>
<organism evidence="2 3">
    <name type="scientific">Halobacillus shinanisalinarum</name>
    <dbReference type="NCBI Taxonomy" id="2932258"/>
    <lineage>
        <taxon>Bacteria</taxon>
        <taxon>Bacillati</taxon>
        <taxon>Bacillota</taxon>
        <taxon>Bacilli</taxon>
        <taxon>Bacillales</taxon>
        <taxon>Bacillaceae</taxon>
        <taxon>Halobacillus</taxon>
    </lineage>
</organism>
<evidence type="ECO:0000313" key="2">
    <source>
        <dbReference type="EMBL" id="UOQ92846.1"/>
    </source>
</evidence>
<dbReference type="InterPro" id="IPR023577">
    <property type="entry name" value="CYTH_domain"/>
</dbReference>
<feature type="domain" description="CYTH" evidence="1">
    <location>
        <begin position="4"/>
        <end position="192"/>
    </location>
</feature>
<evidence type="ECO:0000259" key="1">
    <source>
        <dbReference type="PROSITE" id="PS51707"/>
    </source>
</evidence>
<gene>
    <name evidence="2" type="ORF">MUO14_20925</name>
</gene>
<dbReference type="SUPFAM" id="SSF55154">
    <property type="entry name" value="CYTH-like phosphatases"/>
    <property type="match status" value="1"/>
</dbReference>
<dbReference type="Proteomes" id="UP000831880">
    <property type="component" value="Chromosome"/>
</dbReference>
<dbReference type="PROSITE" id="PS51707">
    <property type="entry name" value="CYTH"/>
    <property type="match status" value="1"/>
</dbReference>
<sequence>MAQEIEIEFKNLLSEDEYQKLYTYLSFETVEPIEQTNYYFETEDLKLRSKGAALRIRQKNDTWTATLKEPHPDGLLETHDQLPKETADLWMNNQFSDAPHVEKQLNKLGISPSDLLYIGSLTTHRKERQYKDTLVVLDHSFYYDESDYELELEASSKQQGEKIFAELLTTYQIAKRQTENKIKRFYQAKLKSE</sequence>
<proteinExistence type="predicted"/>
<evidence type="ECO:0000313" key="3">
    <source>
        <dbReference type="Proteomes" id="UP000831880"/>
    </source>
</evidence>
<accession>A0ABY4GXE7</accession>
<dbReference type="SMART" id="SM01118">
    <property type="entry name" value="CYTH"/>
    <property type="match status" value="1"/>
</dbReference>
<dbReference type="InterPro" id="IPR033469">
    <property type="entry name" value="CYTH-like_dom_sf"/>
</dbReference>
<dbReference type="Pfam" id="PF01928">
    <property type="entry name" value="CYTH"/>
    <property type="match status" value="1"/>
</dbReference>
<name>A0ABY4GXE7_9BACI</name>
<protein>
    <submittedName>
        <fullName evidence="2">CYTH domain-containing protein</fullName>
    </submittedName>
</protein>
<dbReference type="RefSeq" id="WP_244752450.1">
    <property type="nucleotide sequence ID" value="NZ_CP095074.1"/>
</dbReference>
<dbReference type="EMBL" id="CP095074">
    <property type="protein sequence ID" value="UOQ92846.1"/>
    <property type="molecule type" value="Genomic_DNA"/>
</dbReference>